<feature type="compositionally biased region" description="Low complexity" evidence="1">
    <location>
        <begin position="140"/>
        <end position="151"/>
    </location>
</feature>
<evidence type="ECO:0000256" key="1">
    <source>
        <dbReference type="SAM" id="MobiDB-lite"/>
    </source>
</evidence>
<sequence length="304" mass="32434">MASLSPSSSALELSIRALEVLRNFLHTEGASIIDVERHLVAFYPEWSFDSELTELFASIIECEPDDLDKFSQINAAIDAKVESLTFELYTRASPGPLTENAIEEPRSLHILPTLDVQSSSDAVNPSLLAVHPSSSKTLASSDQSTPVSSPSKNRLTLKEYAQRKKDRTVSQMVATAATPSSLVVPADDLSGDINVDLAFVGLFPILDAATSNSPPPSSAQADTSAIVVTPIVGPNTQTISSAISSAEGISESHANDIRSMDGRFGAILIDKDIVVTTPNANVIYAPRSNNSSLSDTYATLLQFR</sequence>
<evidence type="ECO:0000313" key="2">
    <source>
        <dbReference type="EMBL" id="KAJ3831277.1"/>
    </source>
</evidence>
<comment type="caution">
    <text evidence="2">The sequence shown here is derived from an EMBL/GenBank/DDBJ whole genome shotgun (WGS) entry which is preliminary data.</text>
</comment>
<dbReference type="AlphaFoldDB" id="A0AA38NVC2"/>
<protein>
    <submittedName>
        <fullName evidence="2">Uncharacterized protein</fullName>
    </submittedName>
</protein>
<name>A0AA38NVC2_9AGAR</name>
<accession>A0AA38NVC2</accession>
<gene>
    <name evidence="2" type="ORF">F5878DRAFT_667729</name>
</gene>
<proteinExistence type="predicted"/>
<dbReference type="EMBL" id="MU807625">
    <property type="protein sequence ID" value="KAJ3831277.1"/>
    <property type="molecule type" value="Genomic_DNA"/>
</dbReference>
<evidence type="ECO:0000313" key="3">
    <source>
        <dbReference type="Proteomes" id="UP001163846"/>
    </source>
</evidence>
<dbReference type="Proteomes" id="UP001163846">
    <property type="component" value="Unassembled WGS sequence"/>
</dbReference>
<organism evidence="2 3">
    <name type="scientific">Lentinula raphanica</name>
    <dbReference type="NCBI Taxonomy" id="153919"/>
    <lineage>
        <taxon>Eukaryota</taxon>
        <taxon>Fungi</taxon>
        <taxon>Dikarya</taxon>
        <taxon>Basidiomycota</taxon>
        <taxon>Agaricomycotina</taxon>
        <taxon>Agaricomycetes</taxon>
        <taxon>Agaricomycetidae</taxon>
        <taxon>Agaricales</taxon>
        <taxon>Marasmiineae</taxon>
        <taxon>Omphalotaceae</taxon>
        <taxon>Lentinula</taxon>
    </lineage>
</organism>
<keyword evidence="3" id="KW-1185">Reference proteome</keyword>
<feature type="region of interest" description="Disordered" evidence="1">
    <location>
        <begin position="134"/>
        <end position="156"/>
    </location>
</feature>
<reference evidence="2" key="1">
    <citation type="submission" date="2022-08" db="EMBL/GenBank/DDBJ databases">
        <authorList>
            <consortium name="DOE Joint Genome Institute"/>
            <person name="Min B."/>
            <person name="Riley R."/>
            <person name="Sierra-Patev S."/>
            <person name="Naranjo-Ortiz M."/>
            <person name="Looney B."/>
            <person name="Konkel Z."/>
            <person name="Slot J.C."/>
            <person name="Sakamoto Y."/>
            <person name="Steenwyk J.L."/>
            <person name="Rokas A."/>
            <person name="Carro J."/>
            <person name="Camarero S."/>
            <person name="Ferreira P."/>
            <person name="Molpeceres G."/>
            <person name="Ruiz-Duenas F.J."/>
            <person name="Serrano A."/>
            <person name="Henrissat B."/>
            <person name="Drula E."/>
            <person name="Hughes K.W."/>
            <person name="Mata J.L."/>
            <person name="Ishikawa N.K."/>
            <person name="Vargas-Isla R."/>
            <person name="Ushijima S."/>
            <person name="Smith C.A."/>
            <person name="Ahrendt S."/>
            <person name="Andreopoulos W."/>
            <person name="He G."/>
            <person name="Labutti K."/>
            <person name="Lipzen A."/>
            <person name="Ng V."/>
            <person name="Sandor L."/>
            <person name="Barry K."/>
            <person name="Martinez A.T."/>
            <person name="Xiao Y."/>
            <person name="Gibbons J.G."/>
            <person name="Terashima K."/>
            <person name="Hibbett D.S."/>
            <person name="Grigoriev I.V."/>
        </authorList>
    </citation>
    <scope>NUCLEOTIDE SEQUENCE</scope>
    <source>
        <strain evidence="2">TFB9207</strain>
    </source>
</reference>